<organism evidence="1 2">
    <name type="scientific">Hypoxylon rubiginosum</name>
    <dbReference type="NCBI Taxonomy" id="110542"/>
    <lineage>
        <taxon>Eukaryota</taxon>
        <taxon>Fungi</taxon>
        <taxon>Dikarya</taxon>
        <taxon>Ascomycota</taxon>
        <taxon>Pezizomycotina</taxon>
        <taxon>Sordariomycetes</taxon>
        <taxon>Xylariomycetidae</taxon>
        <taxon>Xylariales</taxon>
        <taxon>Hypoxylaceae</taxon>
        <taxon>Hypoxylon</taxon>
    </lineage>
</organism>
<keyword evidence="2" id="KW-1185">Reference proteome</keyword>
<name>A0ACB9YP18_9PEZI</name>
<accession>A0ACB9YP18</accession>
<reference evidence="1 2" key="1">
    <citation type="journal article" date="2022" name="New Phytol.">
        <title>Ecological generalism drives hyperdiversity of secondary metabolite gene clusters in xylarialean endophytes.</title>
        <authorList>
            <person name="Franco M.E.E."/>
            <person name="Wisecaver J.H."/>
            <person name="Arnold A.E."/>
            <person name="Ju Y.M."/>
            <person name="Slot J.C."/>
            <person name="Ahrendt S."/>
            <person name="Moore L.P."/>
            <person name="Eastman K.E."/>
            <person name="Scott K."/>
            <person name="Konkel Z."/>
            <person name="Mondo S.J."/>
            <person name="Kuo A."/>
            <person name="Hayes R.D."/>
            <person name="Haridas S."/>
            <person name="Andreopoulos B."/>
            <person name="Riley R."/>
            <person name="LaButti K."/>
            <person name="Pangilinan J."/>
            <person name="Lipzen A."/>
            <person name="Amirebrahimi M."/>
            <person name="Yan J."/>
            <person name="Adam C."/>
            <person name="Keymanesh K."/>
            <person name="Ng V."/>
            <person name="Louie K."/>
            <person name="Northen T."/>
            <person name="Drula E."/>
            <person name="Henrissat B."/>
            <person name="Hsieh H.M."/>
            <person name="Youens-Clark K."/>
            <person name="Lutzoni F."/>
            <person name="Miadlikowska J."/>
            <person name="Eastwood D.C."/>
            <person name="Hamelin R.C."/>
            <person name="Grigoriev I.V."/>
            <person name="U'Ren J.M."/>
        </authorList>
    </citation>
    <scope>NUCLEOTIDE SEQUENCE [LARGE SCALE GENOMIC DNA]</scope>
    <source>
        <strain evidence="1 2">CBS 119005</strain>
    </source>
</reference>
<proteinExistence type="predicted"/>
<comment type="caution">
    <text evidence="1">The sequence shown here is derived from an EMBL/GenBank/DDBJ whole genome shotgun (WGS) entry which is preliminary data.</text>
</comment>
<gene>
    <name evidence="1" type="ORF">F4820DRAFT_435858</name>
</gene>
<evidence type="ECO:0000313" key="2">
    <source>
        <dbReference type="Proteomes" id="UP001497700"/>
    </source>
</evidence>
<protein>
    <submittedName>
        <fullName evidence="1">Kinase-like protein</fullName>
    </submittedName>
</protein>
<dbReference type="Proteomes" id="UP001497700">
    <property type="component" value="Unassembled WGS sequence"/>
</dbReference>
<dbReference type="EMBL" id="MU393573">
    <property type="protein sequence ID" value="KAI4860790.1"/>
    <property type="molecule type" value="Genomic_DNA"/>
</dbReference>
<sequence>MATRTLEARFERMSVNDENEYTKSKVITTTTQIPHKSSRPNLFKVALQTQSSNTVTSVTLPSQAAQRKGAQPTSPTRKPLPGPASRSSDELALVEKKQAEKKPATLIDQPFMPKQFHLGMFEIGRPLGKGKFGRVYLARERTSGFICALKVLHKGELQQGRVEKQVRREIEIQSNLRHPNILQLFGHFHDSKRVFLILEFAGKGELYKHLRKEARFPEWKASQYIAQMASALRYLHRKHVIHRDIKPENILVGIHGEIKISDFGWSVHAPNSRRQTMCGTLDYLPPEMIKPGSSDNFYNEKVDLWSLGVLTYEFLVGEAPFEDTPVMTHRRIAKADMTIPSFVSPEARDLIKRLLVLDPEKRIPLEQVQTHPWIVKHCIKGERAANRERSY</sequence>
<evidence type="ECO:0000313" key="1">
    <source>
        <dbReference type="EMBL" id="KAI4860790.1"/>
    </source>
</evidence>